<feature type="transmembrane region" description="Helical" evidence="1">
    <location>
        <begin position="79"/>
        <end position="99"/>
    </location>
</feature>
<dbReference type="InterPro" id="IPR036259">
    <property type="entry name" value="MFS_trans_sf"/>
</dbReference>
<feature type="transmembrane region" description="Helical" evidence="1">
    <location>
        <begin position="106"/>
        <end position="124"/>
    </location>
</feature>
<keyword evidence="1" id="KW-1133">Transmembrane helix</keyword>
<gene>
    <name evidence="2" type="ORF">PSYICH_LOCUS9139</name>
</gene>
<keyword evidence="3" id="KW-1185">Reference proteome</keyword>
<dbReference type="InterPro" id="IPR050327">
    <property type="entry name" value="Proton-linked_MCT"/>
</dbReference>
<feature type="transmembrane region" description="Helical" evidence="1">
    <location>
        <begin position="130"/>
        <end position="158"/>
    </location>
</feature>
<evidence type="ECO:0000313" key="3">
    <source>
        <dbReference type="Proteomes" id="UP001153636"/>
    </source>
</evidence>
<accession>A0A9P0CU25</accession>
<dbReference type="OrthoDB" id="2213137at2759"/>
<keyword evidence="1" id="KW-0472">Membrane</keyword>
<reference evidence="2" key="1">
    <citation type="submission" date="2022-01" db="EMBL/GenBank/DDBJ databases">
        <authorList>
            <person name="King R."/>
        </authorList>
    </citation>
    <scope>NUCLEOTIDE SEQUENCE</scope>
</reference>
<keyword evidence="1" id="KW-0812">Transmembrane</keyword>
<name>A0A9P0CU25_9CUCU</name>
<dbReference type="Gene3D" id="1.20.1250.20">
    <property type="entry name" value="MFS general substrate transporter like domains"/>
    <property type="match status" value="1"/>
</dbReference>
<organism evidence="2 3">
    <name type="scientific">Psylliodes chrysocephalus</name>
    <dbReference type="NCBI Taxonomy" id="3402493"/>
    <lineage>
        <taxon>Eukaryota</taxon>
        <taxon>Metazoa</taxon>
        <taxon>Ecdysozoa</taxon>
        <taxon>Arthropoda</taxon>
        <taxon>Hexapoda</taxon>
        <taxon>Insecta</taxon>
        <taxon>Pterygota</taxon>
        <taxon>Neoptera</taxon>
        <taxon>Endopterygota</taxon>
        <taxon>Coleoptera</taxon>
        <taxon>Polyphaga</taxon>
        <taxon>Cucujiformia</taxon>
        <taxon>Chrysomeloidea</taxon>
        <taxon>Chrysomelidae</taxon>
        <taxon>Galerucinae</taxon>
        <taxon>Alticini</taxon>
        <taxon>Psylliodes</taxon>
    </lineage>
</organism>
<dbReference type="EMBL" id="OV651815">
    <property type="protein sequence ID" value="CAH1108314.1"/>
    <property type="molecule type" value="Genomic_DNA"/>
</dbReference>
<dbReference type="SUPFAM" id="SSF103473">
    <property type="entry name" value="MFS general substrate transporter"/>
    <property type="match status" value="1"/>
</dbReference>
<protein>
    <recommendedName>
        <fullName evidence="4">Major facilitator superfamily (MFS) profile domain-containing protein</fullName>
    </recommendedName>
</protein>
<evidence type="ECO:0000256" key="1">
    <source>
        <dbReference type="SAM" id="Phobius"/>
    </source>
</evidence>
<dbReference type="Pfam" id="PF07690">
    <property type="entry name" value="MFS_1"/>
    <property type="match status" value="1"/>
</dbReference>
<sequence>MFNCAKAKIAKREEARLKEELNAEDIDNIPPPPDGGYGWVIVVASFMCNLVVDGVGYSFGILLPALVDHYGSTKGTTAWVGSIMAGSMLGAGPIVSAVANKFGCRVTCIAGCIIASGALALSIYCPTVSTLMLVYGFVGGVGYGFMYLPAVVMVGYYFESKRSLATGISVCGSGVVYYDIKSTICSSSNLSMSSPVSAPLSTGAMYVFTFRCSASSSKDVNS</sequence>
<dbReference type="PANTHER" id="PTHR11360">
    <property type="entry name" value="MONOCARBOXYLATE TRANSPORTER"/>
    <property type="match status" value="1"/>
</dbReference>
<feature type="transmembrane region" description="Helical" evidence="1">
    <location>
        <begin position="37"/>
        <end position="59"/>
    </location>
</feature>
<evidence type="ECO:0000313" key="2">
    <source>
        <dbReference type="EMBL" id="CAH1108314.1"/>
    </source>
</evidence>
<dbReference type="GO" id="GO:0008028">
    <property type="term" value="F:monocarboxylic acid transmembrane transporter activity"/>
    <property type="evidence" value="ECO:0007669"/>
    <property type="project" value="TreeGrafter"/>
</dbReference>
<dbReference type="Proteomes" id="UP001153636">
    <property type="component" value="Chromosome 3"/>
</dbReference>
<evidence type="ECO:0008006" key="4">
    <source>
        <dbReference type="Google" id="ProtNLM"/>
    </source>
</evidence>
<dbReference type="AlphaFoldDB" id="A0A9P0CU25"/>
<proteinExistence type="predicted"/>
<dbReference type="PANTHER" id="PTHR11360:SF286">
    <property type="entry name" value="GH22266P"/>
    <property type="match status" value="1"/>
</dbReference>
<dbReference type="InterPro" id="IPR011701">
    <property type="entry name" value="MFS"/>
</dbReference>